<feature type="compositionally biased region" description="Gly residues" evidence="1">
    <location>
        <begin position="980"/>
        <end position="997"/>
    </location>
</feature>
<feature type="compositionally biased region" description="Polar residues" evidence="1">
    <location>
        <begin position="1090"/>
        <end position="1100"/>
    </location>
</feature>
<evidence type="ECO:0000313" key="4">
    <source>
        <dbReference type="Proteomes" id="UP000683507"/>
    </source>
</evidence>
<feature type="compositionally biased region" description="Basic and acidic residues" evidence="1">
    <location>
        <begin position="742"/>
        <end position="760"/>
    </location>
</feature>
<feature type="region of interest" description="Disordered" evidence="1">
    <location>
        <begin position="721"/>
        <end position="790"/>
    </location>
</feature>
<proteinExistence type="predicted"/>
<feature type="transmembrane region" description="Helical" evidence="2">
    <location>
        <begin position="157"/>
        <end position="174"/>
    </location>
</feature>
<accession>A0A916JRK4</accession>
<organism evidence="3 4">
    <name type="scientific">Parvicella tangerina</name>
    <dbReference type="NCBI Taxonomy" id="2829795"/>
    <lineage>
        <taxon>Bacteria</taxon>
        <taxon>Pseudomonadati</taxon>
        <taxon>Bacteroidota</taxon>
        <taxon>Flavobacteriia</taxon>
        <taxon>Flavobacteriales</taxon>
        <taxon>Parvicellaceae</taxon>
        <taxon>Parvicella</taxon>
    </lineage>
</organism>
<keyword evidence="2" id="KW-0472">Membrane</keyword>
<sequence>MKGIDHLIHKLEQFIRKYYTNKLIRGVIYTLGLLLSFFLFILLIDYFGQFKSSGRTILFYAFTLTGVGVFAFNIVWPLLQLGKIGKSLSHEDAAKMVGDHFGDVKDKILNTLQLYKANESIQSAQLELVTASINQRIEQLRPLPFTAAIDIGENKKYLKYLAIPILLFLGIYLVNSKIITDGTERFVNYSNTAIDEEAVPFSFVINNNELSVIEQEDFELIVTIDDKKYAPETVYITVDGVEHKMKKLGAKEFSYEFRNVQQNQDFVISAQSVTSDEYTLKTIPKPSLLGFDIELNYPAYTQLANEKLKNIGDLVLPEGTQAIWKFNTKNTTNIAFHLADSLLMLEPKGLNTFETGKQFFENTSYSISTSNEFAAGKDSIQYFVTVTKDQYPSIQVGEKMDSANSFVHYFNGDISDDYGFSKLNFHYQIIDEKGKVKESHVDPLSVSKDFNSDQFFHFIDLSTLGLEPGETVTYFFQVWDNDGINGSKSTKSISKQYKAPTLEQLMDQSDQASEEIKDDLEKSMDEAEKLKQELNDIKKSLLEKDKPDWQDKNKIEQFLQNQQSLQQNIEKLQQNNLENQKQNNQFNQQSQEILEKQEMLNKLFDELMSDEMKELYKELQKLMEQMNKDQLLNKIDDIEMSQEEINKELDRALEQFKQFEFEQKHEEITKQLDELAKKQEELAEETKNKEKSNFDLNKEQEEIDKQFEKLQQEIDELEKLNEELEQPNDMADTEQDEQEINEEMKNSQEQLGDKKNKKASESQQNASDKMKEMSQKMKDSQAQSEAQSAQEDLDSLRQLLENLIDFSFEQEHVMDQFLGLNSRDPKYVKLGQDQRKLNDDAQLLEDSLFALSKRVLQLSPFINKEVAAMNANLEQTMKYITERQTAMTMAKQQYVMTAVNNLALLFDEAIKQMQQQMANSKPGSGQCNKPGGSGSPGGKPSPMSMKQMQKQLEEQMKKMKEAMEKGKNPGGKKDGEQEGDGMGSKPGSGQKPGGPGGQQMSKELAQMAAQQEALRKQIQQLSQELNQDGSGAGNGLKEIAKEMEEVEEDIINGKITDQTLMRQKQIMTRLLEHEKATREQDMDEKRKSNEAINQEFSNPTEYLKYKEEKAKELELLKTIPPSLKPYYKNKVNQYFEQIDR</sequence>
<feature type="region of interest" description="Disordered" evidence="1">
    <location>
        <begin position="679"/>
        <end position="698"/>
    </location>
</feature>
<feature type="compositionally biased region" description="Low complexity" evidence="1">
    <location>
        <begin position="780"/>
        <end position="790"/>
    </location>
</feature>
<feature type="compositionally biased region" description="Low complexity" evidence="1">
    <location>
        <begin position="998"/>
        <end position="1012"/>
    </location>
</feature>
<feature type="compositionally biased region" description="Basic and acidic residues" evidence="1">
    <location>
        <begin position="1073"/>
        <end position="1089"/>
    </location>
</feature>
<feature type="transmembrane region" description="Helical" evidence="2">
    <location>
        <begin position="26"/>
        <end position="47"/>
    </location>
</feature>
<gene>
    <name evidence="3" type="primary">smc</name>
    <name evidence="3" type="ORF">CRYO30217_03019</name>
</gene>
<feature type="region of interest" description="Disordered" evidence="1">
    <location>
        <begin position="915"/>
        <end position="1040"/>
    </location>
</feature>
<dbReference type="EMBL" id="OU015584">
    <property type="protein sequence ID" value="CAG5086132.1"/>
    <property type="molecule type" value="Genomic_DNA"/>
</dbReference>
<reference evidence="3" key="1">
    <citation type="submission" date="2021-04" db="EMBL/GenBank/DDBJ databases">
        <authorList>
            <person name="Rodrigo-Torres L."/>
            <person name="Arahal R. D."/>
            <person name="Lucena T."/>
        </authorList>
    </citation>
    <scope>NUCLEOTIDE SEQUENCE</scope>
    <source>
        <strain evidence="3">AS29M-1</strain>
    </source>
</reference>
<dbReference type="KEGG" id="ptan:CRYO30217_03019"/>
<evidence type="ECO:0000256" key="1">
    <source>
        <dbReference type="SAM" id="MobiDB-lite"/>
    </source>
</evidence>
<name>A0A916JRK4_9FLAO</name>
<keyword evidence="2" id="KW-1133">Transmembrane helix</keyword>
<evidence type="ECO:0000313" key="3">
    <source>
        <dbReference type="EMBL" id="CAG5086132.1"/>
    </source>
</evidence>
<dbReference type="AlphaFoldDB" id="A0A916JRK4"/>
<feature type="region of interest" description="Disordered" evidence="1">
    <location>
        <begin position="1073"/>
        <end position="1101"/>
    </location>
</feature>
<feature type="compositionally biased region" description="Polar residues" evidence="1">
    <location>
        <begin position="915"/>
        <end position="927"/>
    </location>
</feature>
<feature type="compositionally biased region" description="Basic and acidic residues" evidence="1">
    <location>
        <begin position="768"/>
        <end position="779"/>
    </location>
</feature>
<feature type="compositionally biased region" description="Polar residues" evidence="1">
    <location>
        <begin position="1017"/>
        <end position="1029"/>
    </location>
</feature>
<evidence type="ECO:0000256" key="2">
    <source>
        <dbReference type="SAM" id="Phobius"/>
    </source>
</evidence>
<dbReference type="RefSeq" id="WP_258543211.1">
    <property type="nucleotide sequence ID" value="NZ_OU015584.1"/>
</dbReference>
<protein>
    <submittedName>
        <fullName evidence="3">Chromosome partition protein Smc</fullName>
    </submittedName>
</protein>
<feature type="transmembrane region" description="Helical" evidence="2">
    <location>
        <begin position="59"/>
        <end position="79"/>
    </location>
</feature>
<keyword evidence="2" id="KW-0812">Transmembrane</keyword>
<feature type="compositionally biased region" description="Basic and acidic residues" evidence="1">
    <location>
        <begin position="951"/>
        <end position="976"/>
    </location>
</feature>
<feature type="compositionally biased region" description="Low complexity" evidence="1">
    <location>
        <begin position="938"/>
        <end position="950"/>
    </location>
</feature>
<dbReference type="Proteomes" id="UP000683507">
    <property type="component" value="Chromosome"/>
</dbReference>
<feature type="compositionally biased region" description="Acidic residues" evidence="1">
    <location>
        <begin position="723"/>
        <end position="741"/>
    </location>
</feature>
<keyword evidence="4" id="KW-1185">Reference proteome</keyword>